<dbReference type="Proteomes" id="UP001500957">
    <property type="component" value="Unassembled WGS sequence"/>
</dbReference>
<accession>A0ABN1GQ77</accession>
<dbReference type="RefSeq" id="WP_344603777.1">
    <property type="nucleotide sequence ID" value="NZ_BAAAHE010000014.1"/>
</dbReference>
<keyword evidence="2" id="KW-1185">Reference proteome</keyword>
<dbReference type="EMBL" id="BAAAHE010000014">
    <property type="protein sequence ID" value="GAA0616292.1"/>
    <property type="molecule type" value="Genomic_DNA"/>
</dbReference>
<evidence type="ECO:0000313" key="1">
    <source>
        <dbReference type="EMBL" id="GAA0616292.1"/>
    </source>
</evidence>
<evidence type="ECO:0000313" key="2">
    <source>
        <dbReference type="Proteomes" id="UP001500957"/>
    </source>
</evidence>
<comment type="caution">
    <text evidence="1">The sequence shown here is derived from an EMBL/GenBank/DDBJ whole genome shotgun (WGS) entry which is preliminary data.</text>
</comment>
<proteinExistence type="predicted"/>
<reference evidence="1 2" key="1">
    <citation type="journal article" date="2019" name="Int. J. Syst. Evol. Microbiol.">
        <title>The Global Catalogue of Microorganisms (GCM) 10K type strain sequencing project: providing services to taxonomists for standard genome sequencing and annotation.</title>
        <authorList>
            <consortium name="The Broad Institute Genomics Platform"/>
            <consortium name="The Broad Institute Genome Sequencing Center for Infectious Disease"/>
            <person name="Wu L."/>
            <person name="Ma J."/>
        </authorList>
    </citation>
    <scope>NUCLEOTIDE SEQUENCE [LARGE SCALE GENOMIC DNA]</scope>
    <source>
        <strain evidence="1 2">JCM 10671</strain>
    </source>
</reference>
<name>A0ABN1GQ77_9ACTN</name>
<sequence>MTDSPSEKSLGASDWDDEDLLTIAEASERLAEEIRLARERGDDQRERELTEAAERIAAARNKPI</sequence>
<protein>
    <submittedName>
        <fullName evidence="1">Uncharacterized protein</fullName>
    </submittedName>
</protein>
<organism evidence="1 2">
    <name type="scientific">Sporichthya brevicatena</name>
    <dbReference type="NCBI Taxonomy" id="171442"/>
    <lineage>
        <taxon>Bacteria</taxon>
        <taxon>Bacillati</taxon>
        <taxon>Actinomycetota</taxon>
        <taxon>Actinomycetes</taxon>
        <taxon>Sporichthyales</taxon>
        <taxon>Sporichthyaceae</taxon>
        <taxon>Sporichthya</taxon>
    </lineage>
</organism>
<gene>
    <name evidence="1" type="ORF">GCM10009547_17870</name>
</gene>